<dbReference type="Pfam" id="PF15361">
    <property type="entry name" value="RIC3"/>
    <property type="match status" value="1"/>
</dbReference>
<keyword evidence="11" id="KW-1185">Reference proteome</keyword>
<dbReference type="InterPro" id="IPR032763">
    <property type="entry name" value="RIC3_N"/>
</dbReference>
<evidence type="ECO:0000256" key="4">
    <source>
        <dbReference type="ARBA" id="ARBA00022824"/>
    </source>
</evidence>
<evidence type="ECO:0000259" key="10">
    <source>
        <dbReference type="Pfam" id="PF15361"/>
    </source>
</evidence>
<keyword evidence="3 9" id="KW-0812">Transmembrane</keyword>
<gene>
    <name evidence="12" type="primary">LOC102800680</name>
</gene>
<feature type="domain" description="Resistance to inhibitors of cholinesterase protein 3 N-terminal" evidence="10">
    <location>
        <begin position="15"/>
        <end position="213"/>
    </location>
</feature>
<comment type="similarity">
    <text evidence="2">Belongs to the ric-3 family.</text>
</comment>
<dbReference type="GeneID" id="102800680"/>
<keyword evidence="7" id="KW-0175">Coiled coil</keyword>
<feature type="transmembrane region" description="Helical" evidence="9">
    <location>
        <begin position="99"/>
        <end position="118"/>
    </location>
</feature>
<evidence type="ECO:0000256" key="8">
    <source>
        <dbReference type="SAM" id="MobiDB-lite"/>
    </source>
</evidence>
<comment type="subcellular location">
    <subcellularLocation>
        <location evidence="1">Endoplasmic reticulum membrane</location>
    </subcellularLocation>
</comment>
<evidence type="ECO:0000313" key="12">
    <source>
        <dbReference type="RefSeq" id="XP_006812330.1"/>
    </source>
</evidence>
<organism evidence="11 12">
    <name type="scientific">Saccoglossus kowalevskii</name>
    <name type="common">Acorn worm</name>
    <dbReference type="NCBI Taxonomy" id="10224"/>
    <lineage>
        <taxon>Eukaryota</taxon>
        <taxon>Metazoa</taxon>
        <taxon>Hemichordata</taxon>
        <taxon>Enteropneusta</taxon>
        <taxon>Harrimaniidae</taxon>
        <taxon>Saccoglossus</taxon>
    </lineage>
</organism>
<feature type="region of interest" description="Disordered" evidence="8">
    <location>
        <begin position="228"/>
        <end position="261"/>
    </location>
</feature>
<dbReference type="PANTHER" id="PTHR21723">
    <property type="entry name" value="RESISTANCE TO INHIBITORS OF CHOLINESTERASE PROTEIN 3 RIC3"/>
    <property type="match status" value="1"/>
</dbReference>
<dbReference type="InterPro" id="IPR026160">
    <property type="entry name" value="Ric3"/>
</dbReference>
<reference evidence="12" key="1">
    <citation type="submission" date="2025-08" db="UniProtKB">
        <authorList>
            <consortium name="RefSeq"/>
        </authorList>
    </citation>
    <scope>IDENTIFICATION</scope>
    <source>
        <tissue evidence="12">Testes</tissue>
    </source>
</reference>
<keyword evidence="4" id="KW-0256">Endoplasmic reticulum</keyword>
<evidence type="ECO:0000256" key="9">
    <source>
        <dbReference type="SAM" id="Phobius"/>
    </source>
</evidence>
<protein>
    <submittedName>
        <fullName evidence="12">DNA mismatch repair protein Msh3-like</fullName>
    </submittedName>
</protein>
<evidence type="ECO:0000256" key="2">
    <source>
        <dbReference type="ARBA" id="ARBA00008538"/>
    </source>
</evidence>
<feature type="region of interest" description="Disordered" evidence="8">
    <location>
        <begin position="38"/>
        <end position="90"/>
    </location>
</feature>
<keyword evidence="5 9" id="KW-1133">Transmembrane helix</keyword>
<dbReference type="RefSeq" id="XP_006812330.1">
    <property type="nucleotide sequence ID" value="XM_006812267.1"/>
</dbReference>
<evidence type="ECO:0000313" key="11">
    <source>
        <dbReference type="Proteomes" id="UP000694865"/>
    </source>
</evidence>
<accession>A0ABM0LX39</accession>
<feature type="region of interest" description="Disordered" evidence="8">
    <location>
        <begin position="364"/>
        <end position="387"/>
    </location>
</feature>
<keyword evidence="6 9" id="KW-0472">Membrane</keyword>
<evidence type="ECO:0000256" key="1">
    <source>
        <dbReference type="ARBA" id="ARBA00004586"/>
    </source>
</evidence>
<proteinExistence type="inferred from homology"/>
<evidence type="ECO:0000256" key="6">
    <source>
        <dbReference type="ARBA" id="ARBA00023136"/>
    </source>
</evidence>
<feature type="coiled-coil region" evidence="7">
    <location>
        <begin position="188"/>
        <end position="215"/>
    </location>
</feature>
<feature type="transmembrane region" description="Helical" evidence="9">
    <location>
        <begin position="7"/>
        <end position="25"/>
    </location>
</feature>
<dbReference type="Proteomes" id="UP000694865">
    <property type="component" value="Unplaced"/>
</dbReference>
<evidence type="ECO:0000256" key="3">
    <source>
        <dbReference type="ARBA" id="ARBA00022692"/>
    </source>
</evidence>
<dbReference type="PANTHER" id="PTHR21723:SF3">
    <property type="entry name" value="PROTEIN RIC-3"/>
    <property type="match status" value="1"/>
</dbReference>
<feature type="compositionally biased region" description="Basic and acidic residues" evidence="8">
    <location>
        <begin position="248"/>
        <end position="261"/>
    </location>
</feature>
<name>A0ABM0LX39_SACKO</name>
<sequence length="404" mass="46842">MAFHHTACFVFTVMIVCNAILYPSIFSNMYKQWFGGGESSGTGTERDDTQMYPPHMRHHGPRSPPNRGPMGGDRVAAQMAPQAQKEGAGKSRGMMSSVLPVYAVGIIVYFAYIMYRIFFKDQGQKDPITGQPIRGAPCINTTPTDNYAAAMDSRSRRVYEEELQRTLQKELKPDKYRERADKNLPQYVEEEGDDIVTLQKRLEETEKAMEKMMEYMNKMGVAMSQVTEQMATNESPKASVRPKRRRPQKVDDPYYDDHDMDRDYVDEYYDDEEDEYEEEVVVKRVPKKTTHARKRNVPVKYKADVPRSRRSRGPPKRKVVYVEEVEDDSDVDEDIYANDMEDENEEIVDEKKICKEEKLVVDNDQGAHDDLNDNYNDTLIPENGIEDDDMCKKVRKRKVKEEED</sequence>
<evidence type="ECO:0000256" key="7">
    <source>
        <dbReference type="SAM" id="Coils"/>
    </source>
</evidence>
<evidence type="ECO:0000256" key="5">
    <source>
        <dbReference type="ARBA" id="ARBA00022989"/>
    </source>
</evidence>